<sequence>MQRLGKMIQQMGRYRRQWETVMEASGAATSPLLMPDVPSRLTETAGFGSNPGNLRMLTYVPDSVSSSPALVVVLHGCTQTAAGYDHGSGWSALADRYGFVLLYAEQQEANNPKRCFNWFQPGDIERDHGETHSIRQMVEHAVRRHGVDSSRIFVTGLSAGGAMTSTMLATYPEVFAGGAIVAGLPYHCATSVPEAFECMFQGQTRSAREWGDLVRNASPHRGPWPKVSVWHGSADATVKPMNAGEIIKQWTNVHAVSSDPTSSDTVDGYPHRAWTDASGETVVEEYVITGMAHGTPLAVGNDENSYGAAGPFLLDVGISSSYRIAQFWGLTEFSVDDAQKPADEKPVSRKAYEGYPIVVSAPEAQKPEVQEPKVQEPEVLEPEILEPEWQELAASSTQNAKDGRSKSASSHLDIGAVITKALRAAGLMK</sequence>
<feature type="compositionally biased region" description="Acidic residues" evidence="3">
    <location>
        <begin position="378"/>
        <end position="389"/>
    </location>
</feature>
<proteinExistence type="predicted"/>
<accession>A0A1B2EJM3</accession>
<evidence type="ECO:0000256" key="3">
    <source>
        <dbReference type="SAM" id="MobiDB-lite"/>
    </source>
</evidence>
<reference evidence="4" key="1">
    <citation type="submission" date="2016-07" db="EMBL/GenBank/DDBJ databases">
        <title>Microvirga ossetica sp. nov. a new species of rhizobia isolated from root nodules of the legume species Vicia alpestris Steven originated from North Ossetia region in the Caucasus.</title>
        <authorList>
            <person name="Safronova V.I."/>
            <person name="Kuznetsova I.G."/>
            <person name="Sazanova A.L."/>
            <person name="Belimov A."/>
            <person name="Andronov E."/>
            <person name="Osledkin Y.S."/>
            <person name="Onishchuk O.P."/>
            <person name="Kurchak O.N."/>
            <person name="Shaposhnikov A.I."/>
            <person name="Willems A."/>
            <person name="Tikhonovich I.A."/>
        </authorList>
    </citation>
    <scope>NUCLEOTIDE SEQUENCE [LARGE SCALE GENOMIC DNA]</scope>
    <source>
        <strain evidence="4">V5/3M</strain>
    </source>
</reference>
<dbReference type="GO" id="GO:0016787">
    <property type="term" value="F:hydrolase activity"/>
    <property type="evidence" value="ECO:0007669"/>
    <property type="project" value="UniProtKB-KW"/>
</dbReference>
<organism evidence="4">
    <name type="scientific">Microvirga ossetica</name>
    <dbReference type="NCBI Taxonomy" id="1882682"/>
    <lineage>
        <taxon>Bacteria</taxon>
        <taxon>Pseudomonadati</taxon>
        <taxon>Pseudomonadota</taxon>
        <taxon>Alphaproteobacteria</taxon>
        <taxon>Hyphomicrobiales</taxon>
        <taxon>Methylobacteriaceae</taxon>
        <taxon>Microvirga</taxon>
    </lineage>
</organism>
<dbReference type="InterPro" id="IPR050955">
    <property type="entry name" value="Plant_Biomass_Hydrol_Est"/>
</dbReference>
<dbReference type="PANTHER" id="PTHR43037:SF1">
    <property type="entry name" value="BLL1128 PROTEIN"/>
    <property type="match status" value="1"/>
</dbReference>
<dbReference type="EMBL" id="CP016616">
    <property type="protein sequence ID" value="ANY80032.1"/>
    <property type="molecule type" value="Genomic_DNA"/>
</dbReference>
<dbReference type="PANTHER" id="PTHR43037">
    <property type="entry name" value="UNNAMED PRODUCT-RELATED"/>
    <property type="match status" value="1"/>
</dbReference>
<dbReference type="AlphaFoldDB" id="A0A1B2EJM3"/>
<evidence type="ECO:0000313" key="4">
    <source>
        <dbReference type="EMBL" id="ANY80032.1"/>
    </source>
</evidence>
<protein>
    <submittedName>
        <fullName evidence="4">Esterase</fullName>
    </submittedName>
</protein>
<dbReference type="GO" id="GO:0005576">
    <property type="term" value="C:extracellular region"/>
    <property type="evidence" value="ECO:0007669"/>
    <property type="project" value="InterPro"/>
</dbReference>
<dbReference type="NCBIfam" id="TIGR01840">
    <property type="entry name" value="esterase_phb"/>
    <property type="match status" value="1"/>
</dbReference>
<dbReference type="OrthoDB" id="9767239at2"/>
<keyword evidence="2" id="KW-0378">Hydrolase</keyword>
<name>A0A1B2EJM3_9HYPH</name>
<dbReference type="Pfam" id="PF10503">
    <property type="entry name" value="Esterase_PHB"/>
    <property type="match status" value="1"/>
</dbReference>
<dbReference type="InterPro" id="IPR010126">
    <property type="entry name" value="Esterase_phb"/>
</dbReference>
<gene>
    <name evidence="4" type="ORF">BB934_18850</name>
</gene>
<dbReference type="Gene3D" id="3.40.50.1820">
    <property type="entry name" value="alpha/beta hydrolase"/>
    <property type="match status" value="1"/>
</dbReference>
<keyword evidence="1" id="KW-0732">Signal</keyword>
<feature type="compositionally biased region" description="Basic and acidic residues" evidence="3">
    <location>
        <begin position="365"/>
        <end position="376"/>
    </location>
</feature>
<dbReference type="InterPro" id="IPR029058">
    <property type="entry name" value="AB_hydrolase_fold"/>
</dbReference>
<feature type="region of interest" description="Disordered" evidence="3">
    <location>
        <begin position="362"/>
        <end position="410"/>
    </location>
</feature>
<dbReference type="SUPFAM" id="SSF53474">
    <property type="entry name" value="alpha/beta-Hydrolases"/>
    <property type="match status" value="2"/>
</dbReference>
<dbReference type="KEGG" id="moc:BB934_18850"/>
<feature type="compositionally biased region" description="Polar residues" evidence="3">
    <location>
        <begin position="393"/>
        <end position="410"/>
    </location>
</feature>
<evidence type="ECO:0000256" key="1">
    <source>
        <dbReference type="ARBA" id="ARBA00022729"/>
    </source>
</evidence>
<evidence type="ECO:0000256" key="2">
    <source>
        <dbReference type="ARBA" id="ARBA00022801"/>
    </source>
</evidence>